<evidence type="ECO:0000256" key="4">
    <source>
        <dbReference type="ARBA" id="ARBA00022692"/>
    </source>
</evidence>
<dbReference type="InterPro" id="IPR002898">
    <property type="entry name" value="MotA_ExbB_proton_chnl"/>
</dbReference>
<feature type="transmembrane region" description="Helical" evidence="9">
    <location>
        <begin position="119"/>
        <end position="139"/>
    </location>
</feature>
<evidence type="ECO:0000256" key="6">
    <source>
        <dbReference type="ARBA" id="ARBA00022989"/>
    </source>
</evidence>
<dbReference type="GO" id="GO:0005886">
    <property type="term" value="C:plasma membrane"/>
    <property type="evidence" value="ECO:0007669"/>
    <property type="project" value="UniProtKB-SubCell"/>
</dbReference>
<organism evidence="11 12">
    <name type="scientific">Propionispora vibrioides</name>
    <dbReference type="NCBI Taxonomy" id="112903"/>
    <lineage>
        <taxon>Bacteria</taxon>
        <taxon>Bacillati</taxon>
        <taxon>Bacillota</taxon>
        <taxon>Negativicutes</taxon>
        <taxon>Selenomonadales</taxon>
        <taxon>Sporomusaceae</taxon>
        <taxon>Propionispora</taxon>
    </lineage>
</organism>
<keyword evidence="2 8" id="KW-0813">Transport</keyword>
<dbReference type="PANTHER" id="PTHR30625">
    <property type="entry name" value="PROTEIN TOLQ"/>
    <property type="match status" value="1"/>
</dbReference>
<comment type="subcellular location">
    <subcellularLocation>
        <location evidence="1">Cell membrane</location>
        <topology evidence="1">Multi-pass membrane protein</topology>
    </subcellularLocation>
    <subcellularLocation>
        <location evidence="8">Membrane</location>
        <topology evidence="8">Multi-pass membrane protein</topology>
    </subcellularLocation>
</comment>
<evidence type="ECO:0000256" key="3">
    <source>
        <dbReference type="ARBA" id="ARBA00022475"/>
    </source>
</evidence>
<dbReference type="EMBL" id="FODY01000020">
    <property type="protein sequence ID" value="SEP35192.1"/>
    <property type="molecule type" value="Genomic_DNA"/>
</dbReference>
<reference evidence="11 12" key="1">
    <citation type="submission" date="2016-10" db="EMBL/GenBank/DDBJ databases">
        <authorList>
            <person name="de Groot N.N."/>
        </authorList>
    </citation>
    <scope>NUCLEOTIDE SEQUENCE [LARGE SCALE GENOMIC DNA]</scope>
    <source>
        <strain evidence="11 12">DSM 13305</strain>
    </source>
</reference>
<dbReference type="InterPro" id="IPR050790">
    <property type="entry name" value="ExbB/TolQ_transport"/>
</dbReference>
<evidence type="ECO:0000256" key="9">
    <source>
        <dbReference type="SAM" id="Phobius"/>
    </source>
</evidence>
<evidence type="ECO:0000313" key="12">
    <source>
        <dbReference type="Proteomes" id="UP000198847"/>
    </source>
</evidence>
<evidence type="ECO:0000256" key="1">
    <source>
        <dbReference type="ARBA" id="ARBA00004651"/>
    </source>
</evidence>
<evidence type="ECO:0000256" key="8">
    <source>
        <dbReference type="RuleBase" id="RU004057"/>
    </source>
</evidence>
<dbReference type="RefSeq" id="WP_091749242.1">
    <property type="nucleotide sequence ID" value="NZ_FODY01000020.1"/>
</dbReference>
<accession>A0A1H8X5K0</accession>
<keyword evidence="5 8" id="KW-0653">Protein transport</keyword>
<dbReference type="STRING" id="112903.SAMN04490178_12060"/>
<evidence type="ECO:0000256" key="5">
    <source>
        <dbReference type="ARBA" id="ARBA00022927"/>
    </source>
</evidence>
<name>A0A1H8X5K0_9FIRM</name>
<evidence type="ECO:0000259" key="10">
    <source>
        <dbReference type="Pfam" id="PF01618"/>
    </source>
</evidence>
<sequence>MESIRESLLLFQKGGPVMYLLLLCSLTVIGIAVERFLFYRAVANKPERFTRDFQRVLQTGDVSDALRLCRENGGFVARLAEKGLQCEQGKSRHLESVLEGEASLLANQLRKHLRHLDTIVTIAPLLGLLGTVIGMIGSFSVLNIKAGQPLAITGGVGEALVATATGLCVATVAMLAYSYFNHRLDGIATAMEEVCLLVLERNRDYEAS</sequence>
<dbReference type="PANTHER" id="PTHR30625:SF15">
    <property type="entry name" value="BIOPOLYMER TRANSPORT PROTEIN EXBB"/>
    <property type="match status" value="1"/>
</dbReference>
<feature type="transmembrane region" description="Helical" evidence="9">
    <location>
        <begin position="17"/>
        <end position="38"/>
    </location>
</feature>
<feature type="domain" description="MotA/TolQ/ExbB proton channel" evidence="10">
    <location>
        <begin position="77"/>
        <end position="192"/>
    </location>
</feature>
<keyword evidence="3" id="KW-1003">Cell membrane</keyword>
<evidence type="ECO:0000313" key="11">
    <source>
        <dbReference type="EMBL" id="SEP35192.1"/>
    </source>
</evidence>
<gene>
    <name evidence="11" type="ORF">SAMN04490178_12060</name>
</gene>
<dbReference type="OrthoDB" id="4045at2"/>
<keyword evidence="4 9" id="KW-0812">Transmembrane</keyword>
<evidence type="ECO:0000256" key="2">
    <source>
        <dbReference type="ARBA" id="ARBA00022448"/>
    </source>
</evidence>
<feature type="transmembrane region" description="Helical" evidence="9">
    <location>
        <begin position="159"/>
        <end position="180"/>
    </location>
</feature>
<keyword evidence="12" id="KW-1185">Reference proteome</keyword>
<dbReference type="Proteomes" id="UP000198847">
    <property type="component" value="Unassembled WGS sequence"/>
</dbReference>
<keyword evidence="6 9" id="KW-1133">Transmembrane helix</keyword>
<evidence type="ECO:0000256" key="7">
    <source>
        <dbReference type="ARBA" id="ARBA00023136"/>
    </source>
</evidence>
<dbReference type="GO" id="GO:0017038">
    <property type="term" value="P:protein import"/>
    <property type="evidence" value="ECO:0007669"/>
    <property type="project" value="TreeGrafter"/>
</dbReference>
<protein>
    <submittedName>
        <fullName evidence="11">Biopolymer transport protein ExbB</fullName>
    </submittedName>
</protein>
<proteinExistence type="inferred from homology"/>
<comment type="similarity">
    <text evidence="8">Belongs to the exbB/tolQ family.</text>
</comment>
<dbReference type="AlphaFoldDB" id="A0A1H8X5K0"/>
<keyword evidence="7 9" id="KW-0472">Membrane</keyword>
<dbReference type="Pfam" id="PF01618">
    <property type="entry name" value="MotA_ExbB"/>
    <property type="match status" value="1"/>
</dbReference>